<dbReference type="InterPro" id="IPR014836">
    <property type="entry name" value="Integrin_bsu_cyt_dom"/>
</dbReference>
<dbReference type="GO" id="GO:0007160">
    <property type="term" value="P:cell-matrix adhesion"/>
    <property type="evidence" value="ECO:0007669"/>
    <property type="project" value="TreeGrafter"/>
</dbReference>
<dbReference type="SUPFAM" id="SSF53300">
    <property type="entry name" value="vWA-like"/>
    <property type="match status" value="1"/>
</dbReference>
<dbReference type="PIRSF" id="PIRSF002512">
    <property type="entry name" value="Integrin_B"/>
    <property type="match status" value="1"/>
</dbReference>
<dbReference type="GO" id="GO:0005178">
    <property type="term" value="F:integrin binding"/>
    <property type="evidence" value="ECO:0007669"/>
    <property type="project" value="TreeGrafter"/>
</dbReference>
<comment type="similarity">
    <text evidence="2 14">Belongs to the integrin beta chain family.</text>
</comment>
<feature type="disulfide bond" evidence="13">
    <location>
        <begin position="32"/>
        <end position="64"/>
    </location>
</feature>
<dbReference type="Proteomes" id="UP000838756">
    <property type="component" value="Unassembled WGS sequence"/>
</dbReference>
<comment type="caution">
    <text evidence="18">The sequence shown here is derived from an EMBL/GenBank/DDBJ whole genome shotgun (WGS) entry which is preliminary data.</text>
</comment>
<dbReference type="GO" id="GO:0005925">
    <property type="term" value="C:focal adhesion"/>
    <property type="evidence" value="ECO:0007669"/>
    <property type="project" value="TreeGrafter"/>
</dbReference>
<dbReference type="Pfam" id="PF18372">
    <property type="entry name" value="I-EGF_1"/>
    <property type="match status" value="1"/>
</dbReference>
<evidence type="ECO:0000256" key="2">
    <source>
        <dbReference type="ARBA" id="ARBA00007449"/>
    </source>
</evidence>
<dbReference type="EMBL" id="CAKXAJ010025470">
    <property type="protein sequence ID" value="CAH2240128.1"/>
    <property type="molecule type" value="Genomic_DNA"/>
</dbReference>
<dbReference type="PANTHER" id="PTHR10082">
    <property type="entry name" value="INTEGRIN BETA SUBUNIT"/>
    <property type="match status" value="1"/>
</dbReference>
<dbReference type="PANTHER" id="PTHR10082:SF60">
    <property type="entry name" value="INTEGRIN BETA-PS"/>
    <property type="match status" value="1"/>
</dbReference>
<keyword evidence="8 15" id="KW-1133">Transmembrane helix</keyword>
<dbReference type="InterPro" id="IPR002035">
    <property type="entry name" value="VWF_A"/>
</dbReference>
<dbReference type="GO" id="GO:0098609">
    <property type="term" value="P:cell-cell adhesion"/>
    <property type="evidence" value="ECO:0007669"/>
    <property type="project" value="TreeGrafter"/>
</dbReference>
<feature type="disulfide bond" evidence="13">
    <location>
        <begin position="441"/>
        <end position="478"/>
    </location>
</feature>
<keyword evidence="5 16" id="KW-0732">Signal</keyword>
<evidence type="ECO:0000256" key="3">
    <source>
        <dbReference type="ARBA" id="ARBA00022536"/>
    </source>
</evidence>
<dbReference type="FunFam" id="2.10.25.10:FF:000036">
    <property type="entry name" value="Integrin beta"/>
    <property type="match status" value="1"/>
</dbReference>
<evidence type="ECO:0000256" key="14">
    <source>
        <dbReference type="RuleBase" id="RU000633"/>
    </source>
</evidence>
<dbReference type="GO" id="GO:0008305">
    <property type="term" value="C:integrin complex"/>
    <property type="evidence" value="ECO:0007669"/>
    <property type="project" value="TreeGrafter"/>
</dbReference>
<dbReference type="SMART" id="SM00187">
    <property type="entry name" value="INB"/>
    <property type="match status" value="1"/>
</dbReference>
<dbReference type="Gene3D" id="3.40.50.410">
    <property type="entry name" value="von Willebrand factor, type A domain"/>
    <property type="match status" value="1"/>
</dbReference>
<evidence type="ECO:0000256" key="5">
    <source>
        <dbReference type="ARBA" id="ARBA00022729"/>
    </source>
</evidence>
<dbReference type="InterPro" id="IPR013111">
    <property type="entry name" value="EGF_extracell"/>
</dbReference>
<dbReference type="PROSITE" id="PS00243">
    <property type="entry name" value="I_EGF_1"/>
    <property type="match status" value="1"/>
</dbReference>
<dbReference type="PROSITE" id="PS50234">
    <property type="entry name" value="VWFA"/>
    <property type="match status" value="1"/>
</dbReference>
<evidence type="ECO:0000256" key="15">
    <source>
        <dbReference type="SAM" id="Phobius"/>
    </source>
</evidence>
<reference evidence="18" key="1">
    <citation type="submission" date="2022-03" db="EMBL/GenBank/DDBJ databases">
        <authorList>
            <person name="Lindestad O."/>
        </authorList>
    </citation>
    <scope>NUCLEOTIDE SEQUENCE</scope>
</reference>
<feature type="chain" id="PRO_5035943314" description="Integrin beta" evidence="16">
    <location>
        <begin position="22"/>
        <end position="756"/>
    </location>
</feature>
<evidence type="ECO:0000256" key="9">
    <source>
        <dbReference type="ARBA" id="ARBA00023037"/>
    </source>
</evidence>
<feature type="disulfide bond" evidence="13">
    <location>
        <begin position="446"/>
        <end position="455"/>
    </location>
</feature>
<feature type="disulfide bond" evidence="13">
    <location>
        <begin position="569"/>
        <end position="584"/>
    </location>
</feature>
<dbReference type="Gene3D" id="1.20.5.100">
    <property type="entry name" value="Cytochrome c1, transmembrane anchor, C-terminal"/>
    <property type="match status" value="1"/>
</dbReference>
<dbReference type="AlphaFoldDB" id="A0A8S4RTG1"/>
<keyword evidence="3" id="KW-0245">EGF-like domain</keyword>
<keyword evidence="6" id="KW-0677">Repeat</keyword>
<feature type="disulfide bond" evidence="13">
    <location>
        <begin position="522"/>
        <end position="527"/>
    </location>
</feature>
<feature type="disulfide bond" evidence="13">
    <location>
        <begin position="562"/>
        <end position="567"/>
    </location>
</feature>
<accession>A0A8S4RTG1</accession>
<dbReference type="Gene3D" id="2.60.40.1510">
    <property type="entry name" value="ntegrin, alpha v. Chain A, domain 3"/>
    <property type="match status" value="1"/>
</dbReference>
<evidence type="ECO:0000313" key="19">
    <source>
        <dbReference type="Proteomes" id="UP000838756"/>
    </source>
</evidence>
<evidence type="ECO:0000256" key="13">
    <source>
        <dbReference type="PIRSR" id="PIRSR002512-1"/>
    </source>
</evidence>
<dbReference type="OrthoDB" id="410592at2759"/>
<keyword evidence="7 14" id="KW-0130">Cell adhesion</keyword>
<feature type="disulfide bond" evidence="13">
    <location>
        <begin position="595"/>
        <end position="604"/>
    </location>
</feature>
<gene>
    <name evidence="18" type="primary">jg6382</name>
    <name evidence="18" type="ORF">PAEG_LOCUS16740</name>
</gene>
<dbReference type="GO" id="GO:0033627">
    <property type="term" value="P:cell adhesion mediated by integrin"/>
    <property type="evidence" value="ECO:0007669"/>
    <property type="project" value="TreeGrafter"/>
</dbReference>
<feature type="transmembrane region" description="Helical" evidence="15">
    <location>
        <begin position="685"/>
        <end position="711"/>
    </location>
</feature>
<feature type="disulfide bond" evidence="13">
    <location>
        <begin position="540"/>
        <end position="547"/>
    </location>
</feature>
<dbReference type="Pfam" id="PF07974">
    <property type="entry name" value="EGF_2"/>
    <property type="match status" value="1"/>
</dbReference>
<name>A0A8S4RTG1_9NEOP</name>
<keyword evidence="11 13" id="KW-1015">Disulfide bond</keyword>
<feature type="disulfide bond" evidence="13">
    <location>
        <begin position="43"/>
        <end position="53"/>
    </location>
</feature>
<dbReference type="InterPro" id="IPR015812">
    <property type="entry name" value="Integrin_bsu"/>
</dbReference>
<feature type="signal peptide" evidence="16">
    <location>
        <begin position="1"/>
        <end position="21"/>
    </location>
</feature>
<keyword evidence="19" id="KW-1185">Reference proteome</keyword>
<feature type="disulfide bond" evidence="13">
    <location>
        <begin position="362"/>
        <end position="368"/>
    </location>
</feature>
<feature type="disulfide bond" evidence="13">
    <location>
        <begin position="416"/>
        <end position="420"/>
    </location>
</feature>
<feature type="disulfide bond" evidence="13">
    <location>
        <begin position="529"/>
        <end position="538"/>
    </location>
</feature>
<evidence type="ECO:0000256" key="7">
    <source>
        <dbReference type="ARBA" id="ARBA00022889"/>
    </source>
</evidence>
<dbReference type="GO" id="GO:0007229">
    <property type="term" value="P:integrin-mediated signaling pathway"/>
    <property type="evidence" value="ECO:0007669"/>
    <property type="project" value="UniProtKB-KW"/>
</dbReference>
<dbReference type="Pfam" id="PF08725">
    <property type="entry name" value="Integrin_b_cyt"/>
    <property type="match status" value="1"/>
</dbReference>
<feature type="domain" description="VWFA" evidence="17">
    <location>
        <begin position="117"/>
        <end position="340"/>
    </location>
</feature>
<dbReference type="Gene3D" id="2.10.25.10">
    <property type="entry name" value="Laminin"/>
    <property type="match status" value="3"/>
</dbReference>
<dbReference type="SUPFAM" id="SSF57196">
    <property type="entry name" value="EGF/Laminin"/>
    <property type="match status" value="1"/>
</dbReference>
<evidence type="ECO:0000256" key="11">
    <source>
        <dbReference type="ARBA" id="ARBA00023157"/>
    </source>
</evidence>
<dbReference type="InterPro" id="IPR002369">
    <property type="entry name" value="Integrin_bsu_VWA"/>
</dbReference>
<dbReference type="SMART" id="SM01241">
    <property type="entry name" value="Integrin_b_cyt"/>
    <property type="match status" value="1"/>
</dbReference>
<sequence length="756" mass="85234">MSVIALLFILCLKLFLISCQSQCRNFQTCSGCISYGAEKCVWCTQKDHIGRRCQSKTLLDPTWCKEVYDPIEQVITTINKSLDDSIQFMPQEIKIKARTKVPIVINMVYKPVDYPLDVYYLIDSSESMSKYKEKLYQFGVDIYNKLSKMSNSVRLGVGSFVEKPALPFVNVERQTAYSFQHHQKITNNVSLFSKALKDLQKVHGSNNDGPQADLDALLQAMVCTEKIGWNPDAHRIILLSTDNTYHNALDGKFVGAINPPRMDCQLDENEYKSALKYDYPSVGLINKVATKTNTMIIFAANTTTENDYKALETKIKNARYVPLLEESDVVEMISEEYKKLVRSVQIHANIEPFMSLTLEPDCTIKDRCIYANNESVNIVGTLIFNSCPLNHKYNYDVRLGPASIKEKLKLDIEVDCQCDCEKPEKAEKNSDQCSNAGTYQCGICECNENRYGDICDCKETRTLDLEKCKANTDDLNPCSDRGICSCGKCIDCEIGFSGDFCEFNDNSCPRPGGVLCSGRGECIYGACQCDPHWLPDDCLCPDNNNTCVAPLAKEPCSGRGNCVCGKCVCDDSKMNKDNCLGTYCDECANTPAERCAELQDFAYCNFKENKTYCDVKFSFKNTDVVLSSKALMTSDDWYMAKMWCRQVLDDGKILVFRYHYPKSATSSTLRLIIQNELDLPPVAQVWVTVGSVVGAMLLIGIITIVAWKFLVDLHDKREYEKFKNDSLAAGYDVHNPLYQPPETSFPNPAYKREHCD</sequence>
<evidence type="ECO:0000259" key="17">
    <source>
        <dbReference type="PROSITE" id="PS50234"/>
    </source>
</evidence>
<dbReference type="PRINTS" id="PR01186">
    <property type="entry name" value="INTEGRINB"/>
</dbReference>
<keyword evidence="4 14" id="KW-0812">Transmembrane</keyword>
<dbReference type="CDD" id="cd00198">
    <property type="entry name" value="vWFA"/>
    <property type="match status" value="1"/>
</dbReference>
<dbReference type="InterPro" id="IPR036465">
    <property type="entry name" value="vWFA_dom_sf"/>
</dbReference>
<keyword evidence="10 15" id="KW-0472">Membrane</keyword>
<protein>
    <recommendedName>
        <fullName evidence="14">Integrin beta</fullName>
    </recommendedName>
</protein>
<feature type="disulfide bond" evidence="13">
    <location>
        <begin position="29"/>
        <end position="40"/>
    </location>
</feature>
<evidence type="ECO:0000256" key="1">
    <source>
        <dbReference type="ARBA" id="ARBA00004479"/>
    </source>
</evidence>
<comment type="subcellular location">
    <subcellularLocation>
        <location evidence="14">Cell membrane</location>
        <topology evidence="14">Single-pass type I membrane protein</topology>
    </subcellularLocation>
    <subcellularLocation>
        <location evidence="1">Membrane</location>
        <topology evidence="1">Single-pass type I membrane protein</topology>
    </subcellularLocation>
</comment>
<evidence type="ECO:0000256" key="12">
    <source>
        <dbReference type="ARBA" id="ARBA00023180"/>
    </source>
</evidence>
<proteinExistence type="inferred from homology"/>
<feature type="disulfide bond" evidence="13">
    <location>
        <begin position="484"/>
        <end position="489"/>
    </location>
</feature>
<evidence type="ECO:0000256" key="4">
    <source>
        <dbReference type="ARBA" id="ARBA00022692"/>
    </source>
</evidence>
<evidence type="ECO:0000256" key="16">
    <source>
        <dbReference type="SAM" id="SignalP"/>
    </source>
</evidence>
<feature type="disulfide bond" evidence="13">
    <location>
        <begin position="486"/>
        <end position="516"/>
    </location>
</feature>
<keyword evidence="9 14" id="KW-0401">Integrin</keyword>
<keyword evidence="12" id="KW-0325">Glycoprotein</keyword>
<dbReference type="GO" id="GO:0016477">
    <property type="term" value="P:cell migration"/>
    <property type="evidence" value="ECO:0007669"/>
    <property type="project" value="TreeGrafter"/>
</dbReference>
<dbReference type="InterPro" id="IPR057243">
    <property type="entry name" value="Integrin_I-EGF_CS"/>
</dbReference>
<evidence type="ECO:0000256" key="10">
    <source>
        <dbReference type="ARBA" id="ARBA00023136"/>
    </source>
</evidence>
<dbReference type="GO" id="GO:0009986">
    <property type="term" value="C:cell surface"/>
    <property type="evidence" value="ECO:0007669"/>
    <property type="project" value="TreeGrafter"/>
</dbReference>
<dbReference type="InterPro" id="IPR057073">
    <property type="entry name" value="EGF_integrin_2"/>
</dbReference>
<evidence type="ECO:0000256" key="8">
    <source>
        <dbReference type="ARBA" id="ARBA00022989"/>
    </source>
</evidence>
<dbReference type="Pfam" id="PF00362">
    <property type="entry name" value="Integrin_beta"/>
    <property type="match status" value="1"/>
</dbReference>
<feature type="disulfide bond" evidence="13">
    <location>
        <begin position="492"/>
        <end position="501"/>
    </location>
</feature>
<evidence type="ECO:0000313" key="18">
    <source>
        <dbReference type="EMBL" id="CAH2240128.1"/>
    </source>
</evidence>
<feature type="disulfide bond" evidence="13">
    <location>
        <begin position="223"/>
        <end position="264"/>
    </location>
</feature>
<organism evidence="18 19">
    <name type="scientific">Pararge aegeria aegeria</name>
    <dbReference type="NCBI Taxonomy" id="348720"/>
    <lineage>
        <taxon>Eukaryota</taxon>
        <taxon>Metazoa</taxon>
        <taxon>Ecdysozoa</taxon>
        <taxon>Arthropoda</taxon>
        <taxon>Hexapoda</taxon>
        <taxon>Insecta</taxon>
        <taxon>Pterygota</taxon>
        <taxon>Neoptera</taxon>
        <taxon>Endopterygota</taxon>
        <taxon>Lepidoptera</taxon>
        <taxon>Glossata</taxon>
        <taxon>Ditrysia</taxon>
        <taxon>Papilionoidea</taxon>
        <taxon>Nymphalidae</taxon>
        <taxon>Satyrinae</taxon>
        <taxon>Satyrini</taxon>
        <taxon>Parargina</taxon>
        <taxon>Pararge</taxon>
    </lineage>
</organism>
<dbReference type="Pfam" id="PF23105">
    <property type="entry name" value="EGF_integrin"/>
    <property type="match status" value="1"/>
</dbReference>
<dbReference type="InterPro" id="IPR040622">
    <property type="entry name" value="EGF_integrin_1"/>
</dbReference>
<evidence type="ECO:0000256" key="6">
    <source>
        <dbReference type="ARBA" id="ARBA00022737"/>
    </source>
</evidence>